<dbReference type="STRING" id="1212765.MHLP_02470"/>
<dbReference type="KEGG" id="mhl:MHLP_02470"/>
<dbReference type="PATRIC" id="fig|1212765.3.peg.555"/>
<sequence>MLVGTAAKLAAGSLVFGGAVVGVSLAPSAGGTENTRETHVPKAVTEDYEKQIVYNINIWTKATQHGRNLVCPSKVGTYTDFTLAASAGGNKPAKAMIYCNNQSYPPEAETPAKELSIDEGEKLICKGEKIKDGKQVFKCSIENKQASFVDQQELSNALFINW</sequence>
<name>I7CJN8_MYCHA</name>
<accession>I7CJN8</accession>
<organism evidence="1 2">
    <name type="scientific">Mycoplasma haematolamae (strain Purdue)</name>
    <dbReference type="NCBI Taxonomy" id="1212765"/>
    <lineage>
        <taxon>Bacteria</taxon>
        <taxon>Bacillati</taxon>
        <taxon>Mycoplasmatota</taxon>
        <taxon>Mollicutes</taxon>
        <taxon>Mycoplasmataceae</taxon>
        <taxon>Mycoplasma</taxon>
    </lineage>
</organism>
<reference evidence="2" key="2">
    <citation type="submission" date="2012-07" db="EMBL/GenBank/DDBJ databases">
        <title>Complete genome sequence of 'Candidatus Mycoplasma haemolamae'.</title>
        <authorList>
            <person name="Guimaraes A.M.S."/>
            <person name="Toth B."/>
            <person name="Santos A.P."/>
            <person name="Nascimento N.C."/>
            <person name="Sojka J.E."/>
            <person name="Messick J.B."/>
        </authorList>
    </citation>
    <scope>NUCLEOTIDE SEQUENCE [LARGE SCALE GENOMIC DNA]</scope>
    <source>
        <strain evidence="2">Purdue</strain>
    </source>
</reference>
<dbReference type="Proteomes" id="UP000006502">
    <property type="component" value="Chromosome"/>
</dbReference>
<keyword evidence="2" id="KW-1185">Reference proteome</keyword>
<dbReference type="EMBL" id="CP003731">
    <property type="protein sequence ID" value="AFO52074.1"/>
    <property type="molecule type" value="Genomic_DNA"/>
</dbReference>
<evidence type="ECO:0000313" key="2">
    <source>
        <dbReference type="Proteomes" id="UP000006502"/>
    </source>
</evidence>
<gene>
    <name evidence="1" type="ordered locus">MHLP_02470</name>
</gene>
<dbReference type="AlphaFoldDB" id="I7CJN8"/>
<protein>
    <submittedName>
        <fullName evidence="1">Uncharacterized protein</fullName>
    </submittedName>
</protein>
<dbReference type="HOGENOM" id="CLU_1633557_0_0_14"/>
<evidence type="ECO:0000313" key="1">
    <source>
        <dbReference type="EMBL" id="AFO52074.1"/>
    </source>
</evidence>
<reference evidence="1 2" key="1">
    <citation type="journal article" date="2012" name="J. Bacteriol.">
        <title>Genome Sequence of "Candidatus Mycoplasma haemolamae" Strain Purdue, a Red Blood Cell Pathogen of Alpacas (Vicugna pacos) and Llamas (Lama glama).</title>
        <authorList>
            <person name="Guimaraes A.M."/>
            <person name="Toth B."/>
            <person name="Santos A.P."/>
            <person name="do Nascimento N.C."/>
            <person name="Kritchevsky J.E."/>
            <person name="Messick J.B."/>
        </authorList>
    </citation>
    <scope>NUCLEOTIDE SEQUENCE [LARGE SCALE GENOMIC DNA]</scope>
    <source>
        <strain evidence="1 2">Purdue</strain>
    </source>
</reference>
<proteinExistence type="predicted"/>